<reference evidence="5" key="1">
    <citation type="journal article" date="2023" name="Mol. Biol. Evol.">
        <title>Third-Generation Sequencing Reveals the Adaptive Role of the Epigenome in Three Deep-Sea Polychaetes.</title>
        <authorList>
            <person name="Perez M."/>
            <person name="Aroh O."/>
            <person name="Sun Y."/>
            <person name="Lan Y."/>
            <person name="Juniper S.K."/>
            <person name="Young C.R."/>
            <person name="Angers B."/>
            <person name="Qian P.Y."/>
        </authorList>
    </citation>
    <scope>NUCLEOTIDE SEQUENCE</scope>
    <source>
        <strain evidence="5">R07B-5</strain>
    </source>
</reference>
<dbReference type="InterPro" id="IPR011989">
    <property type="entry name" value="ARM-like"/>
</dbReference>
<protein>
    <submittedName>
        <fullName evidence="5">Uncharacterized protein</fullName>
    </submittedName>
</protein>
<evidence type="ECO:0000256" key="1">
    <source>
        <dbReference type="ARBA" id="ARBA00004184"/>
    </source>
</evidence>
<comment type="caution">
    <text evidence="5">The sequence shown here is derived from an EMBL/GenBank/DDBJ whole genome shotgun (WGS) entry which is preliminary data.</text>
</comment>
<keyword evidence="4" id="KW-0472">Membrane</keyword>
<dbReference type="Gene3D" id="1.25.10.10">
    <property type="entry name" value="Leucine-rich Repeat Variant"/>
    <property type="match status" value="1"/>
</dbReference>
<organism evidence="5 6">
    <name type="scientific">Ridgeia piscesae</name>
    <name type="common">Tubeworm</name>
    <dbReference type="NCBI Taxonomy" id="27915"/>
    <lineage>
        <taxon>Eukaryota</taxon>
        <taxon>Metazoa</taxon>
        <taxon>Spiralia</taxon>
        <taxon>Lophotrochozoa</taxon>
        <taxon>Annelida</taxon>
        <taxon>Polychaeta</taxon>
        <taxon>Sedentaria</taxon>
        <taxon>Canalipalpata</taxon>
        <taxon>Sabellida</taxon>
        <taxon>Siboglinidae</taxon>
        <taxon>Ridgeia</taxon>
    </lineage>
</organism>
<proteinExistence type="predicted"/>
<dbReference type="EMBL" id="JAODUO010000199">
    <property type="protein sequence ID" value="KAK2186456.1"/>
    <property type="molecule type" value="Genomic_DNA"/>
</dbReference>
<evidence type="ECO:0000313" key="6">
    <source>
        <dbReference type="Proteomes" id="UP001209878"/>
    </source>
</evidence>
<dbReference type="PANTHER" id="PTHR21630:SF10">
    <property type="entry name" value="VENTRICULAR ZONE-EXPRESSED PH DOMAIN-CONTAINING PROTEIN HOMOLOG 1"/>
    <property type="match status" value="1"/>
</dbReference>
<dbReference type="AlphaFoldDB" id="A0AAD9UEL1"/>
<dbReference type="GO" id="GO:0010314">
    <property type="term" value="F:phosphatidylinositol-5-phosphate binding"/>
    <property type="evidence" value="ECO:0007669"/>
    <property type="project" value="TreeGrafter"/>
</dbReference>
<dbReference type="InterPro" id="IPR016024">
    <property type="entry name" value="ARM-type_fold"/>
</dbReference>
<dbReference type="GO" id="GO:0012505">
    <property type="term" value="C:endomembrane system"/>
    <property type="evidence" value="ECO:0007669"/>
    <property type="project" value="UniProtKB-SubCell"/>
</dbReference>
<dbReference type="GO" id="GO:0005886">
    <property type="term" value="C:plasma membrane"/>
    <property type="evidence" value="ECO:0007669"/>
    <property type="project" value="UniProtKB-SubCell"/>
</dbReference>
<dbReference type="Proteomes" id="UP001209878">
    <property type="component" value="Unassembled WGS sequence"/>
</dbReference>
<gene>
    <name evidence="5" type="ORF">NP493_199g02041</name>
</gene>
<evidence type="ECO:0000313" key="5">
    <source>
        <dbReference type="EMBL" id="KAK2186456.1"/>
    </source>
</evidence>
<comment type="subcellular location">
    <subcellularLocation>
        <location evidence="2">Cell membrane</location>
    </subcellularLocation>
    <subcellularLocation>
        <location evidence="1">Endomembrane system</location>
        <topology evidence="1">Peripheral membrane protein</topology>
    </subcellularLocation>
</comment>
<dbReference type="GO" id="GO:0009966">
    <property type="term" value="P:regulation of signal transduction"/>
    <property type="evidence" value="ECO:0007669"/>
    <property type="project" value="TreeGrafter"/>
</dbReference>
<sequence length="677" mass="73158">MHELFLLVLTEKDLSKAGDLFSLDDKDVEDGLTDVLHKMRLIADVPQYLQNDNDQSVVEICITRVTSAIRENGSIEKHTGALVALLESCLRHDLKPTAKDEDPPHAKIASDVMSCIFLNYMKKSVMDQTLPVAVQFLEQDNKELVRNLSSYLSLAAIDNAKLLALHVEPILQSVIRGNSTLTRVLPQVYAGNKEPVHESISSLIALLPEAAPSDKNNLLQLIGLVAKDKPRLLEKHIAQLSVLLSSTATAATTLQIFVDMATTNPEPFVSQLTILKQTAGQQPAMLGLVAAIFGAVGKTSQTQAKSCLAYLVGQLVSADHATVTVLLREVKTIADVYPSLLLQHIAEISKCSESSPAATRTTIQQLKELCARSPFMSSPPGQKTAACQTEGIVTVITLGDTSEGDSKTNPTDCVTVYSPRPVAMVPDCRHASTSTQEICFPGGTVMSVVSNGNSPLVVTGAGTFPKSSQNVTVPTVAMGTTARISHSTVPSYAGAANNASRITLQTSVSPITTEKTLPVKAMVLGNKVDSESHDAVQQFCEKHLDKVKSYVDSIKGKLPIPIKATLDVIGSKKYCRLHFICMGRGDHCLYDHTFFTTKTKHSRIWIHVMFLAVQARSQKAVSQLDPSVANLKACWDNLKPSSVSSFVRLVTSAFPSSKVITHTHARACVCVCILMRS</sequence>
<evidence type="ECO:0000256" key="2">
    <source>
        <dbReference type="ARBA" id="ARBA00004236"/>
    </source>
</evidence>
<dbReference type="InterPro" id="IPR039888">
    <property type="entry name" value="Melted-like"/>
</dbReference>
<name>A0AAD9UEL1_RIDPI</name>
<keyword evidence="6" id="KW-1185">Reference proteome</keyword>
<dbReference type="PANTHER" id="PTHR21630">
    <property type="entry name" value="VEPH-A/MELTED"/>
    <property type="match status" value="1"/>
</dbReference>
<dbReference type="SUPFAM" id="SSF48371">
    <property type="entry name" value="ARM repeat"/>
    <property type="match status" value="1"/>
</dbReference>
<keyword evidence="3" id="KW-1003">Cell membrane</keyword>
<accession>A0AAD9UEL1</accession>
<evidence type="ECO:0000256" key="3">
    <source>
        <dbReference type="ARBA" id="ARBA00022475"/>
    </source>
</evidence>
<evidence type="ECO:0000256" key="4">
    <source>
        <dbReference type="ARBA" id="ARBA00023136"/>
    </source>
</evidence>